<evidence type="ECO:0000313" key="1">
    <source>
        <dbReference type="EMBL" id="AAK22310.1"/>
    </source>
</evidence>
<dbReference type="eggNOG" id="COG2319">
    <property type="taxonomic scope" value="Bacteria"/>
</dbReference>
<dbReference type="EnsemblBacteria" id="AAK22310">
    <property type="protein sequence ID" value="AAK22310"/>
    <property type="gene ID" value="CC_0323"/>
</dbReference>
<sequence length="385" mass="40631">MTLFDGTPFEWAPGRIEVRARRECGASRKSLVVAAGVSYLARMIFSFDAFVTNALFDRSGRAMFALGDGTVRLQTDEGFVTVEAHGGPLGGAVLAAAVHPSGAGIVTGGDDGRVVWSRIEGGEVVATLIAEVKNKWIEHVAASAASGLIAFTVGKEVHVRDAADPAFARTFPHEKTVSGLAFEPKGRRLASATYGGAYLWYARIADQKPTVLKWAGSHIAVEFSPDGKFLISSMQENQLHGWRLSDGKDMRMGGYPSKIKSVAFFDKGNLLATAGASGAVIWPFAGANGPMGKEAAEIGFSRDSMVVRVAGIDPQPVCIAGQDSGKIWAAHMRNGRIETLKAEKGAPISALSVSADGKRLAWGDESGEAGVLEIPDLSGPRQFVG</sequence>
<dbReference type="Proteomes" id="UP000001816">
    <property type="component" value="Chromosome"/>
</dbReference>
<proteinExistence type="predicted"/>
<dbReference type="SMART" id="SM00320">
    <property type="entry name" value="WD40"/>
    <property type="match status" value="5"/>
</dbReference>
<dbReference type="Gene3D" id="2.130.10.10">
    <property type="entry name" value="YVTN repeat-like/Quinoprotein amine dehydrogenase"/>
    <property type="match status" value="2"/>
</dbReference>
<dbReference type="KEGG" id="ccr:CC_0323"/>
<dbReference type="PIR" id="B87289">
    <property type="entry name" value="B87289"/>
</dbReference>
<protein>
    <submittedName>
        <fullName evidence="1">Uncharacterized protein</fullName>
    </submittedName>
</protein>
<dbReference type="PANTHER" id="PTHR19879:SF1">
    <property type="entry name" value="CANNONBALL-RELATED"/>
    <property type="match status" value="1"/>
</dbReference>
<reference evidence="1 2" key="1">
    <citation type="journal article" date="2001" name="Proc. Natl. Acad. Sci. U.S.A.">
        <title>Complete genome sequence of Caulobacter crescentus.</title>
        <authorList>
            <person name="Nierman W.C."/>
            <person name="Feldblyum T.V."/>
            <person name="Laub M.T."/>
            <person name="Paulsen I.T."/>
            <person name="Nelson K.E."/>
            <person name="Eisen J.A."/>
            <person name="Heidelberg J.F."/>
            <person name="Alley M.R."/>
            <person name="Ohta N."/>
            <person name="Maddock J.R."/>
            <person name="Potocka I."/>
            <person name="Nelson W.C."/>
            <person name="Newton A."/>
            <person name="Stephens C."/>
            <person name="Phadke N.D."/>
            <person name="Ely B."/>
            <person name="DeBoy R.T."/>
            <person name="Dodson R.J."/>
            <person name="Durkin A.S."/>
            <person name="Gwinn M.L."/>
            <person name="Haft D.H."/>
            <person name="Kolonay J.F."/>
            <person name="Smit J."/>
            <person name="Craven M.B."/>
            <person name="Khouri H."/>
            <person name="Shetty J."/>
            <person name="Berry K."/>
            <person name="Utterback T."/>
            <person name="Tran K."/>
            <person name="Wolf A."/>
            <person name="Vamathevan J."/>
            <person name="Ermolaeva M."/>
            <person name="White O."/>
            <person name="Salzberg S.L."/>
            <person name="Venter J.C."/>
            <person name="Shapiro L."/>
            <person name="Fraser C.M."/>
        </authorList>
    </citation>
    <scope>NUCLEOTIDE SEQUENCE [LARGE SCALE GENOMIC DNA]</scope>
    <source>
        <strain evidence="2">ATCC 19089 / CB15</strain>
    </source>
</reference>
<dbReference type="InterPro" id="IPR001680">
    <property type="entry name" value="WD40_rpt"/>
</dbReference>
<gene>
    <name evidence="1" type="ordered locus">CC_0323</name>
</gene>
<keyword evidence="2" id="KW-1185">Reference proteome</keyword>
<dbReference type="PATRIC" id="fig|190650.5.peg.323"/>
<dbReference type="STRING" id="190650.CC_0323"/>
<dbReference type="SMR" id="Q9ABA8"/>
<organism evidence="1 2">
    <name type="scientific">Caulobacter vibrioides (strain ATCC 19089 / CIP 103742 / CB 15)</name>
    <name type="common">Caulobacter crescentus</name>
    <dbReference type="NCBI Taxonomy" id="190650"/>
    <lineage>
        <taxon>Bacteria</taxon>
        <taxon>Pseudomonadati</taxon>
        <taxon>Pseudomonadota</taxon>
        <taxon>Alphaproteobacteria</taxon>
        <taxon>Caulobacterales</taxon>
        <taxon>Caulobacteraceae</taxon>
        <taxon>Caulobacter</taxon>
    </lineage>
</organism>
<dbReference type="EMBL" id="AE005673">
    <property type="protein sequence ID" value="AAK22310.1"/>
    <property type="molecule type" value="Genomic_DNA"/>
</dbReference>
<accession>Q9ABA8</accession>
<dbReference type="InterPro" id="IPR015943">
    <property type="entry name" value="WD40/YVTN_repeat-like_dom_sf"/>
</dbReference>
<dbReference type="BioCyc" id="CAULO:CC0323-MONOMER"/>
<evidence type="ECO:0000313" key="2">
    <source>
        <dbReference type="Proteomes" id="UP000001816"/>
    </source>
</evidence>
<name>Q9ABA8_CAUVC</name>
<dbReference type="AlphaFoldDB" id="Q9ABA8"/>
<dbReference type="GO" id="GO:0006367">
    <property type="term" value="P:transcription initiation at RNA polymerase II promoter"/>
    <property type="evidence" value="ECO:0007669"/>
    <property type="project" value="TreeGrafter"/>
</dbReference>
<dbReference type="Pfam" id="PF00400">
    <property type="entry name" value="WD40"/>
    <property type="match status" value="1"/>
</dbReference>
<dbReference type="SUPFAM" id="SSF82171">
    <property type="entry name" value="DPP6 N-terminal domain-like"/>
    <property type="match status" value="1"/>
</dbReference>
<dbReference type="PANTHER" id="PTHR19879">
    <property type="entry name" value="TRANSCRIPTION INITIATION FACTOR TFIID"/>
    <property type="match status" value="1"/>
</dbReference>
<dbReference type="HOGENOM" id="CLU_067065_1_0_5"/>